<protein>
    <submittedName>
        <fullName evidence="2">Prepronociceptin</fullName>
    </submittedName>
</protein>
<name>A0AAD3ML74_LATJO</name>
<evidence type="ECO:0000313" key="2">
    <source>
        <dbReference type="EMBL" id="GLD55550.1"/>
    </source>
</evidence>
<accession>A0AAD3ML74</accession>
<gene>
    <name evidence="2" type="ORF">AKAME5_000800300</name>
</gene>
<dbReference type="Proteomes" id="UP001279410">
    <property type="component" value="Unassembled WGS sequence"/>
</dbReference>
<dbReference type="AlphaFoldDB" id="A0AAD3ML74"/>
<feature type="compositionally biased region" description="Polar residues" evidence="1">
    <location>
        <begin position="1"/>
        <end position="14"/>
    </location>
</feature>
<feature type="region of interest" description="Disordered" evidence="1">
    <location>
        <begin position="1"/>
        <end position="25"/>
    </location>
</feature>
<comment type="caution">
    <text evidence="2">The sequence shown here is derived from an EMBL/GenBank/DDBJ whole genome shotgun (WGS) entry which is preliminary data.</text>
</comment>
<reference evidence="2" key="1">
    <citation type="submission" date="2022-08" db="EMBL/GenBank/DDBJ databases">
        <title>Genome sequencing of akame (Lates japonicus).</title>
        <authorList>
            <person name="Hashiguchi Y."/>
            <person name="Takahashi H."/>
        </authorList>
    </citation>
    <scope>NUCLEOTIDE SEQUENCE</scope>
    <source>
        <strain evidence="2">Kochi</strain>
    </source>
</reference>
<proteinExistence type="predicted"/>
<evidence type="ECO:0000313" key="3">
    <source>
        <dbReference type="Proteomes" id="UP001279410"/>
    </source>
</evidence>
<sequence length="96" mass="11035">MRRLSSPISSQQQQKDLRRGGGIAREKEQVEGGLLLPIALQRFDHATWPWGGRDLLQGRQLNTAHTIPRMPCPEGMSMRRRLGRRKGGRRQHEDKV</sequence>
<feature type="compositionally biased region" description="Basic residues" evidence="1">
    <location>
        <begin position="78"/>
        <end position="89"/>
    </location>
</feature>
<feature type="region of interest" description="Disordered" evidence="1">
    <location>
        <begin position="62"/>
        <end position="96"/>
    </location>
</feature>
<evidence type="ECO:0000256" key="1">
    <source>
        <dbReference type="SAM" id="MobiDB-lite"/>
    </source>
</evidence>
<organism evidence="2 3">
    <name type="scientific">Lates japonicus</name>
    <name type="common">Japanese lates</name>
    <dbReference type="NCBI Taxonomy" id="270547"/>
    <lineage>
        <taxon>Eukaryota</taxon>
        <taxon>Metazoa</taxon>
        <taxon>Chordata</taxon>
        <taxon>Craniata</taxon>
        <taxon>Vertebrata</taxon>
        <taxon>Euteleostomi</taxon>
        <taxon>Actinopterygii</taxon>
        <taxon>Neopterygii</taxon>
        <taxon>Teleostei</taxon>
        <taxon>Neoteleostei</taxon>
        <taxon>Acanthomorphata</taxon>
        <taxon>Carangaria</taxon>
        <taxon>Carangaria incertae sedis</taxon>
        <taxon>Centropomidae</taxon>
        <taxon>Lates</taxon>
    </lineage>
</organism>
<feature type="compositionally biased region" description="Basic and acidic residues" evidence="1">
    <location>
        <begin position="15"/>
        <end position="25"/>
    </location>
</feature>
<keyword evidence="3" id="KW-1185">Reference proteome</keyword>
<dbReference type="EMBL" id="BRZM01000022">
    <property type="protein sequence ID" value="GLD55550.1"/>
    <property type="molecule type" value="Genomic_DNA"/>
</dbReference>